<feature type="transmembrane region" description="Helical" evidence="1">
    <location>
        <begin position="12"/>
        <end position="32"/>
    </location>
</feature>
<accession>A0ABV5V319</accession>
<keyword evidence="1" id="KW-0812">Transmembrane</keyword>
<keyword evidence="1" id="KW-0472">Membrane</keyword>
<keyword evidence="1" id="KW-1133">Transmembrane helix</keyword>
<dbReference type="RefSeq" id="WP_141338294.1">
    <property type="nucleotide sequence ID" value="NZ_JBHMAX010000017.1"/>
</dbReference>
<sequence length="66" mass="6871">MDAKAPPTRRRAWTFLGLGLVAALVAALLLTLDVGRGAVWSLVGLALGALLVGATLFASSRDREHS</sequence>
<evidence type="ECO:0000313" key="3">
    <source>
        <dbReference type="Proteomes" id="UP001589613"/>
    </source>
</evidence>
<gene>
    <name evidence="2" type="ORF">ACFFN0_09175</name>
</gene>
<protein>
    <submittedName>
        <fullName evidence="2">Uncharacterized protein</fullName>
    </submittedName>
</protein>
<evidence type="ECO:0000256" key="1">
    <source>
        <dbReference type="SAM" id="Phobius"/>
    </source>
</evidence>
<organism evidence="2 3">
    <name type="scientific">Ornithinimicrobium kibberense</name>
    <dbReference type="NCBI Taxonomy" id="282060"/>
    <lineage>
        <taxon>Bacteria</taxon>
        <taxon>Bacillati</taxon>
        <taxon>Actinomycetota</taxon>
        <taxon>Actinomycetes</taxon>
        <taxon>Micrococcales</taxon>
        <taxon>Ornithinimicrobiaceae</taxon>
        <taxon>Ornithinimicrobium</taxon>
    </lineage>
</organism>
<reference evidence="2 3" key="1">
    <citation type="submission" date="2024-09" db="EMBL/GenBank/DDBJ databases">
        <authorList>
            <person name="Sun Q."/>
            <person name="Mori K."/>
        </authorList>
    </citation>
    <scope>NUCLEOTIDE SEQUENCE [LARGE SCALE GENOMIC DNA]</scope>
    <source>
        <strain evidence="2 3">JCM 12763</strain>
    </source>
</reference>
<dbReference type="EMBL" id="JBHMAX010000017">
    <property type="protein sequence ID" value="MFB9732214.1"/>
    <property type="molecule type" value="Genomic_DNA"/>
</dbReference>
<evidence type="ECO:0000313" key="2">
    <source>
        <dbReference type="EMBL" id="MFB9732214.1"/>
    </source>
</evidence>
<name>A0ABV5V319_9MICO</name>
<keyword evidence="3" id="KW-1185">Reference proteome</keyword>
<proteinExistence type="predicted"/>
<comment type="caution">
    <text evidence="2">The sequence shown here is derived from an EMBL/GenBank/DDBJ whole genome shotgun (WGS) entry which is preliminary data.</text>
</comment>
<feature type="transmembrane region" description="Helical" evidence="1">
    <location>
        <begin position="38"/>
        <end position="58"/>
    </location>
</feature>
<dbReference type="Proteomes" id="UP001589613">
    <property type="component" value="Unassembled WGS sequence"/>
</dbReference>